<evidence type="ECO:0000256" key="4">
    <source>
        <dbReference type="ARBA" id="ARBA00022722"/>
    </source>
</evidence>
<comment type="similarity">
    <text evidence="2 11">Belongs to the ENDOU family.</text>
</comment>
<keyword evidence="10" id="KW-0456">Lyase</keyword>
<evidence type="ECO:0000256" key="10">
    <source>
        <dbReference type="ARBA" id="ARBA00023239"/>
    </source>
</evidence>
<keyword evidence="14" id="KW-1185">Reference proteome</keyword>
<evidence type="ECO:0000256" key="6">
    <source>
        <dbReference type="ARBA" id="ARBA00022759"/>
    </source>
</evidence>
<comment type="caution">
    <text evidence="13">The sequence shown here is derived from an EMBL/GenBank/DDBJ whole genome shotgun (WGS) entry which is preliminary data.</text>
</comment>
<keyword evidence="6 11" id="KW-0255">Endonuclease</keyword>
<organism evidence="13 14">
    <name type="scientific">Biomphalaria pfeifferi</name>
    <name type="common">Bloodfluke planorb</name>
    <name type="synonym">Freshwater snail</name>
    <dbReference type="NCBI Taxonomy" id="112525"/>
    <lineage>
        <taxon>Eukaryota</taxon>
        <taxon>Metazoa</taxon>
        <taxon>Spiralia</taxon>
        <taxon>Lophotrochozoa</taxon>
        <taxon>Mollusca</taxon>
        <taxon>Gastropoda</taxon>
        <taxon>Heterobranchia</taxon>
        <taxon>Euthyneura</taxon>
        <taxon>Panpulmonata</taxon>
        <taxon>Hygrophila</taxon>
        <taxon>Lymnaeoidea</taxon>
        <taxon>Planorbidae</taxon>
        <taxon>Biomphalaria</taxon>
    </lineage>
</organism>
<keyword evidence="8 11" id="KW-0694">RNA-binding</keyword>
<evidence type="ECO:0000313" key="13">
    <source>
        <dbReference type="EMBL" id="KAK0063023.1"/>
    </source>
</evidence>
<dbReference type="EMBL" id="JASAOG010000023">
    <property type="protein sequence ID" value="KAK0063023.1"/>
    <property type="molecule type" value="Genomic_DNA"/>
</dbReference>
<sequence length="290" mass="33640">MASNFAEDAELSQIINKLWELDDNKCFPDVDYEIDLQGSVYSTRDVSEDHAKNSLFKWVNEDKVFSRPTYKAFRALLDNYEMELGQEEVVTREELKENQDFLNAILATKVMKEAHKYLVSKRVAPEDKQQFKAMLNDIWFKMFKRQASRGADSCSFEHVFVGEGRDTEMIGLHNWIQFYLQEKAGNINYNGHFRKETVKDDSVIRLLAVQFTWKGIKAKPFCSVFIGSSPEFEVAAYTICLLLDRDGKADIKIGEYEVELTVHSFGRQRKLGTAYIAAARMETYAKKRNW</sequence>
<evidence type="ECO:0000256" key="1">
    <source>
        <dbReference type="ARBA" id="ARBA00001936"/>
    </source>
</evidence>
<reference evidence="13" key="1">
    <citation type="journal article" date="2023" name="PLoS Negl. Trop. Dis.">
        <title>A genome sequence for Biomphalaria pfeifferi, the major vector snail for the human-infecting parasite Schistosoma mansoni.</title>
        <authorList>
            <person name="Bu L."/>
            <person name="Lu L."/>
            <person name="Laidemitt M.R."/>
            <person name="Zhang S.M."/>
            <person name="Mutuku M."/>
            <person name="Mkoji G."/>
            <person name="Steinauer M."/>
            <person name="Loker E.S."/>
        </authorList>
    </citation>
    <scope>NUCLEOTIDE SEQUENCE</scope>
    <source>
        <strain evidence="13">KasaAsao</strain>
    </source>
</reference>
<comment type="subunit">
    <text evidence="3 11">Monomer.</text>
</comment>
<dbReference type="PANTHER" id="PTHR12439">
    <property type="entry name" value="PLACENTAL PROTEIN 11-RELATED"/>
    <property type="match status" value="1"/>
</dbReference>
<keyword evidence="5 11" id="KW-0479">Metal-binding</keyword>
<comment type="catalytic activity">
    <reaction evidence="11">
        <text>ribonucleotidyl-uridine-RNA = a 5'-end dephospho-uridine-RNA + a 3'-end 2',3'-cyclophospho-ribonucleotide-RNA</text>
        <dbReference type="Rhea" id="RHEA:67792"/>
        <dbReference type="Rhea" id="RHEA-COMP:10464"/>
        <dbReference type="Rhea" id="RHEA-COMP:17354"/>
        <dbReference type="Rhea" id="RHEA-COMP:17356"/>
        <dbReference type="ChEBI" id="CHEBI:83064"/>
        <dbReference type="ChEBI" id="CHEBI:173117"/>
        <dbReference type="ChEBI" id="CHEBI:173224"/>
    </reaction>
</comment>
<dbReference type="CDD" id="cd21159">
    <property type="entry name" value="XendoU"/>
    <property type="match status" value="1"/>
</dbReference>
<dbReference type="GO" id="GO:0004521">
    <property type="term" value="F:RNA endonuclease activity"/>
    <property type="evidence" value="ECO:0007669"/>
    <property type="project" value="UniProtKB-UniRule"/>
</dbReference>
<dbReference type="InterPro" id="IPR018998">
    <property type="entry name" value="EndoU_C"/>
</dbReference>
<evidence type="ECO:0000259" key="12">
    <source>
        <dbReference type="PROSITE" id="PS51959"/>
    </source>
</evidence>
<dbReference type="GO" id="GO:0016829">
    <property type="term" value="F:lyase activity"/>
    <property type="evidence" value="ECO:0007669"/>
    <property type="project" value="UniProtKB-KW"/>
</dbReference>
<evidence type="ECO:0000313" key="14">
    <source>
        <dbReference type="Proteomes" id="UP001233172"/>
    </source>
</evidence>
<dbReference type="InterPro" id="IPR039787">
    <property type="entry name" value="ENDOU"/>
</dbReference>
<dbReference type="GO" id="GO:0003723">
    <property type="term" value="F:RNA binding"/>
    <property type="evidence" value="ECO:0007669"/>
    <property type="project" value="UniProtKB-UniRule"/>
</dbReference>
<gene>
    <name evidence="13" type="ORF">Bpfe_007743</name>
</gene>
<dbReference type="EC" id="4.6.1.-" evidence="11"/>
<keyword evidence="9 11" id="KW-0464">Manganese</keyword>
<dbReference type="GO" id="GO:0016787">
    <property type="term" value="F:hydrolase activity"/>
    <property type="evidence" value="ECO:0007669"/>
    <property type="project" value="UniProtKB-KW"/>
</dbReference>
<reference evidence="13" key="2">
    <citation type="submission" date="2023-04" db="EMBL/GenBank/DDBJ databases">
        <authorList>
            <person name="Bu L."/>
            <person name="Lu L."/>
            <person name="Laidemitt M.R."/>
            <person name="Zhang S.M."/>
            <person name="Mutuku M."/>
            <person name="Mkoji G."/>
            <person name="Steinauer M."/>
            <person name="Loker E.S."/>
        </authorList>
    </citation>
    <scope>NUCLEOTIDE SEQUENCE</scope>
    <source>
        <strain evidence="13">KasaAsao</strain>
        <tissue evidence="13">Whole Snail</tissue>
    </source>
</reference>
<evidence type="ECO:0000256" key="3">
    <source>
        <dbReference type="ARBA" id="ARBA00011245"/>
    </source>
</evidence>
<comment type="cofactor">
    <cofactor evidence="1 11">
        <name>Mn(2+)</name>
        <dbReference type="ChEBI" id="CHEBI:29035"/>
    </cofactor>
</comment>
<evidence type="ECO:0000256" key="7">
    <source>
        <dbReference type="ARBA" id="ARBA00022801"/>
    </source>
</evidence>
<keyword evidence="4 11" id="KW-0540">Nuclease</keyword>
<dbReference type="PANTHER" id="PTHR12439:SF11">
    <property type="entry name" value="URIDYLATE-SPECIFIC ENDORIBONUCLEASE"/>
    <property type="match status" value="1"/>
</dbReference>
<dbReference type="SUPFAM" id="SSF142877">
    <property type="entry name" value="EndoU-like"/>
    <property type="match status" value="1"/>
</dbReference>
<dbReference type="PROSITE" id="PS51959">
    <property type="entry name" value="ENDOU"/>
    <property type="match status" value="1"/>
</dbReference>
<proteinExistence type="inferred from homology"/>
<evidence type="ECO:0000256" key="2">
    <source>
        <dbReference type="ARBA" id="ARBA00010168"/>
    </source>
</evidence>
<accession>A0AAD8BZI0</accession>
<evidence type="ECO:0000256" key="8">
    <source>
        <dbReference type="ARBA" id="ARBA00022884"/>
    </source>
</evidence>
<evidence type="ECO:0000256" key="5">
    <source>
        <dbReference type="ARBA" id="ARBA00022723"/>
    </source>
</evidence>
<protein>
    <recommendedName>
        <fullName evidence="11">Uridylate-specific endoribonuclease</fullName>
        <ecNumber evidence="11">4.6.1.-</ecNumber>
    </recommendedName>
</protein>
<keyword evidence="7 11" id="KW-0378">Hydrolase</keyword>
<evidence type="ECO:0000256" key="11">
    <source>
        <dbReference type="RuleBase" id="RU367085"/>
    </source>
</evidence>
<dbReference type="InterPro" id="IPR037227">
    <property type="entry name" value="EndoU-like"/>
</dbReference>
<dbReference type="GO" id="GO:0046872">
    <property type="term" value="F:metal ion binding"/>
    <property type="evidence" value="ECO:0007669"/>
    <property type="project" value="UniProtKB-UniRule"/>
</dbReference>
<evidence type="ECO:0000256" key="9">
    <source>
        <dbReference type="ARBA" id="ARBA00023211"/>
    </source>
</evidence>
<dbReference type="AlphaFoldDB" id="A0AAD8BZI0"/>
<name>A0AAD8BZI0_BIOPF</name>
<dbReference type="Pfam" id="PF09412">
    <property type="entry name" value="XendoU"/>
    <property type="match status" value="1"/>
</dbReference>
<feature type="domain" description="EndoU" evidence="12">
    <location>
        <begin position="7"/>
        <end position="280"/>
    </location>
</feature>
<dbReference type="Proteomes" id="UP001233172">
    <property type="component" value="Unassembled WGS sequence"/>
</dbReference>